<comment type="subcellular location">
    <subcellularLocation>
        <location evidence="1">Cytoplasm</location>
    </subcellularLocation>
</comment>
<dbReference type="InterPro" id="IPR002109">
    <property type="entry name" value="Glutaredoxin"/>
</dbReference>
<keyword evidence="3" id="KW-0963">Cytoplasm</keyword>
<sequence length="72" mass="8340">MEKVTKLASQRAVVICLSSCCMCHTVKSLFHDLGVNAAIYELDEDPKGREMDKGTRLWPSWWGGIRRRRWCL</sequence>
<proteinExistence type="inferred from homology"/>
<dbReference type="AlphaFoldDB" id="A0AAQ3KQ14"/>
<dbReference type="GO" id="GO:0005737">
    <property type="term" value="C:cytoplasm"/>
    <property type="evidence" value="ECO:0007669"/>
    <property type="project" value="UniProtKB-SubCell"/>
</dbReference>
<name>A0AAQ3KQ14_9LILI</name>
<keyword evidence="4" id="KW-0676">Redox-active center</keyword>
<evidence type="ECO:0000256" key="3">
    <source>
        <dbReference type="ARBA" id="ARBA00022490"/>
    </source>
</evidence>
<evidence type="ECO:0000313" key="7">
    <source>
        <dbReference type="Proteomes" id="UP001327560"/>
    </source>
</evidence>
<evidence type="ECO:0000256" key="1">
    <source>
        <dbReference type="ARBA" id="ARBA00004496"/>
    </source>
</evidence>
<dbReference type="Gene3D" id="3.40.30.10">
    <property type="entry name" value="Glutaredoxin"/>
    <property type="match status" value="1"/>
</dbReference>
<evidence type="ECO:0000313" key="6">
    <source>
        <dbReference type="EMBL" id="WOL12185.1"/>
    </source>
</evidence>
<dbReference type="Pfam" id="PF00462">
    <property type="entry name" value="Glutaredoxin"/>
    <property type="match status" value="1"/>
</dbReference>
<dbReference type="InterPro" id="IPR011905">
    <property type="entry name" value="GlrX-like_pln_2"/>
</dbReference>
<gene>
    <name evidence="6" type="ORF">Cni_G20950</name>
</gene>
<evidence type="ECO:0000256" key="2">
    <source>
        <dbReference type="ARBA" id="ARBA00007568"/>
    </source>
</evidence>
<evidence type="ECO:0000259" key="5">
    <source>
        <dbReference type="Pfam" id="PF00462"/>
    </source>
</evidence>
<feature type="domain" description="Glutaredoxin" evidence="5">
    <location>
        <begin position="17"/>
        <end position="50"/>
    </location>
</feature>
<keyword evidence="7" id="KW-1185">Reference proteome</keyword>
<dbReference type="PANTHER" id="PTHR10168">
    <property type="entry name" value="GLUTAREDOXIN"/>
    <property type="match status" value="1"/>
</dbReference>
<reference evidence="6 7" key="1">
    <citation type="submission" date="2023-10" db="EMBL/GenBank/DDBJ databases">
        <title>Chromosome-scale genome assembly provides insights into flower coloration mechanisms of Canna indica.</title>
        <authorList>
            <person name="Li C."/>
        </authorList>
    </citation>
    <scope>NUCLEOTIDE SEQUENCE [LARGE SCALE GENOMIC DNA]</scope>
    <source>
        <tissue evidence="6">Flower</tissue>
    </source>
</reference>
<dbReference type="Proteomes" id="UP001327560">
    <property type="component" value="Chromosome 6"/>
</dbReference>
<organism evidence="6 7">
    <name type="scientific">Canna indica</name>
    <name type="common">Indian-shot</name>
    <dbReference type="NCBI Taxonomy" id="4628"/>
    <lineage>
        <taxon>Eukaryota</taxon>
        <taxon>Viridiplantae</taxon>
        <taxon>Streptophyta</taxon>
        <taxon>Embryophyta</taxon>
        <taxon>Tracheophyta</taxon>
        <taxon>Spermatophyta</taxon>
        <taxon>Magnoliopsida</taxon>
        <taxon>Liliopsida</taxon>
        <taxon>Zingiberales</taxon>
        <taxon>Cannaceae</taxon>
        <taxon>Canna</taxon>
    </lineage>
</organism>
<dbReference type="InterPro" id="IPR036249">
    <property type="entry name" value="Thioredoxin-like_sf"/>
</dbReference>
<evidence type="ECO:0000256" key="4">
    <source>
        <dbReference type="ARBA" id="ARBA00023284"/>
    </source>
</evidence>
<protein>
    <submittedName>
        <fullName evidence="6">Glutaredoxin-C14</fullName>
    </submittedName>
</protein>
<dbReference type="SUPFAM" id="SSF52833">
    <property type="entry name" value="Thioredoxin-like"/>
    <property type="match status" value="1"/>
</dbReference>
<comment type="similarity">
    <text evidence="2">Belongs to the glutaredoxin family. CC-type subfamily.</text>
</comment>
<dbReference type="EMBL" id="CP136895">
    <property type="protein sequence ID" value="WOL12185.1"/>
    <property type="molecule type" value="Genomic_DNA"/>
</dbReference>
<accession>A0AAQ3KQ14</accession>